<dbReference type="EMBL" id="MU267639">
    <property type="protein sequence ID" value="KAH7912986.1"/>
    <property type="molecule type" value="Genomic_DNA"/>
</dbReference>
<comment type="caution">
    <text evidence="1">The sequence shown here is derived from an EMBL/GenBank/DDBJ whole genome shotgun (WGS) entry which is preliminary data.</text>
</comment>
<sequence>MLDGRLFDKLELVLSGDFFQLPPVPEQDSTSKIPSTFAFDALSWPNCIDQSIILSQVFRQTDSTFIDMLSAMRSGELEDWHIEQFLKLNRALSYSDGILPTQLFPLKKEVESCNKEQLQRLPGPEYSYRAMDSRGFNMTYTRITKPQAEQLLDRLVVPREINLRIGAQVMLLRNLPPTPLVNGSVGQVIEFVSIHEAVRRHIEIATLDEKKHP</sequence>
<proteinExistence type="predicted"/>
<keyword evidence="2" id="KW-1185">Reference proteome</keyword>
<gene>
    <name evidence="1" type="ORF">BJ138DRAFT_1147006</name>
</gene>
<accession>A0ACB8AI10</accession>
<protein>
    <submittedName>
        <fullName evidence="1">Uncharacterized protein</fullName>
    </submittedName>
</protein>
<name>A0ACB8AI10_9AGAM</name>
<feature type="non-terminal residue" evidence="1">
    <location>
        <position position="213"/>
    </location>
</feature>
<dbReference type="Proteomes" id="UP000790377">
    <property type="component" value="Unassembled WGS sequence"/>
</dbReference>
<evidence type="ECO:0000313" key="1">
    <source>
        <dbReference type="EMBL" id="KAH7912986.1"/>
    </source>
</evidence>
<reference evidence="1" key="1">
    <citation type="journal article" date="2021" name="New Phytol.">
        <title>Evolutionary innovations through gain and loss of genes in the ectomycorrhizal Boletales.</title>
        <authorList>
            <person name="Wu G."/>
            <person name="Miyauchi S."/>
            <person name="Morin E."/>
            <person name="Kuo A."/>
            <person name="Drula E."/>
            <person name="Varga T."/>
            <person name="Kohler A."/>
            <person name="Feng B."/>
            <person name="Cao Y."/>
            <person name="Lipzen A."/>
            <person name="Daum C."/>
            <person name="Hundley H."/>
            <person name="Pangilinan J."/>
            <person name="Johnson J."/>
            <person name="Barry K."/>
            <person name="LaButti K."/>
            <person name="Ng V."/>
            <person name="Ahrendt S."/>
            <person name="Min B."/>
            <person name="Choi I.G."/>
            <person name="Park H."/>
            <person name="Plett J.M."/>
            <person name="Magnuson J."/>
            <person name="Spatafora J.W."/>
            <person name="Nagy L.G."/>
            <person name="Henrissat B."/>
            <person name="Grigoriev I.V."/>
            <person name="Yang Z.L."/>
            <person name="Xu J."/>
            <person name="Martin F.M."/>
        </authorList>
    </citation>
    <scope>NUCLEOTIDE SEQUENCE</scope>
    <source>
        <strain evidence="1">ATCC 28755</strain>
    </source>
</reference>
<evidence type="ECO:0000313" key="2">
    <source>
        <dbReference type="Proteomes" id="UP000790377"/>
    </source>
</evidence>
<organism evidence="1 2">
    <name type="scientific">Hygrophoropsis aurantiaca</name>
    <dbReference type="NCBI Taxonomy" id="72124"/>
    <lineage>
        <taxon>Eukaryota</taxon>
        <taxon>Fungi</taxon>
        <taxon>Dikarya</taxon>
        <taxon>Basidiomycota</taxon>
        <taxon>Agaricomycotina</taxon>
        <taxon>Agaricomycetes</taxon>
        <taxon>Agaricomycetidae</taxon>
        <taxon>Boletales</taxon>
        <taxon>Coniophorineae</taxon>
        <taxon>Hygrophoropsidaceae</taxon>
        <taxon>Hygrophoropsis</taxon>
    </lineage>
</organism>